<dbReference type="EMBL" id="MU839832">
    <property type="protein sequence ID" value="KAK1756196.1"/>
    <property type="molecule type" value="Genomic_DNA"/>
</dbReference>
<keyword evidence="3" id="KW-1185">Reference proteome</keyword>
<sequence>MDLAENPVQFATLSFHKRDTIRLLQFPDQLYTSLQPAILASWPPGIEASGPFADSPGSYHFKLKGRPFAWRTSQDSVGGARLVRDLLAFLHHFNWDLVMPLSCAQRLSSKDLLIFRPRPPSAAPSLPMEWLAVAPAKSDRLFIIGDSQPAFETPRAVSEHTPNHVVWLTMTLTRTLQELDVFQSSETKYNWVEYKLKGRPWMKGGEDGVKTRIVILRILELLHHCGWSAHTSVQHRTGNDDRRMLDTMFFMRPKGLAVDSPPMRSPLQPVPGELPPYSTK</sequence>
<evidence type="ECO:0000256" key="1">
    <source>
        <dbReference type="SAM" id="MobiDB-lite"/>
    </source>
</evidence>
<dbReference type="AlphaFoldDB" id="A0AAJ0BDD4"/>
<dbReference type="PANTHER" id="PTHR38696">
    <property type="entry name" value="MEDIATOR OF RNA POLYMERASE II TRANSCRIPTION SUBUNIT 13"/>
    <property type="match status" value="1"/>
</dbReference>
<dbReference type="Proteomes" id="UP001239445">
    <property type="component" value="Unassembled WGS sequence"/>
</dbReference>
<organism evidence="2 3">
    <name type="scientific">Echria macrotheca</name>
    <dbReference type="NCBI Taxonomy" id="438768"/>
    <lineage>
        <taxon>Eukaryota</taxon>
        <taxon>Fungi</taxon>
        <taxon>Dikarya</taxon>
        <taxon>Ascomycota</taxon>
        <taxon>Pezizomycotina</taxon>
        <taxon>Sordariomycetes</taxon>
        <taxon>Sordariomycetidae</taxon>
        <taxon>Sordariales</taxon>
        <taxon>Schizotheciaceae</taxon>
        <taxon>Echria</taxon>
    </lineage>
</organism>
<evidence type="ECO:0000313" key="3">
    <source>
        <dbReference type="Proteomes" id="UP001239445"/>
    </source>
</evidence>
<name>A0AAJ0BDD4_9PEZI</name>
<protein>
    <submittedName>
        <fullName evidence="2">Uncharacterized protein</fullName>
    </submittedName>
</protein>
<evidence type="ECO:0000313" key="2">
    <source>
        <dbReference type="EMBL" id="KAK1756196.1"/>
    </source>
</evidence>
<feature type="region of interest" description="Disordered" evidence="1">
    <location>
        <begin position="257"/>
        <end position="280"/>
    </location>
</feature>
<accession>A0AAJ0BDD4</accession>
<dbReference type="PANTHER" id="PTHR38696:SF1">
    <property type="entry name" value="MEDIATOR OF RNA POLYMERASE II TRANSCRIPTION SUBUNIT 13"/>
    <property type="match status" value="1"/>
</dbReference>
<gene>
    <name evidence="2" type="ORF">QBC47DRAFT_182020</name>
</gene>
<reference evidence="2" key="1">
    <citation type="submission" date="2023-06" db="EMBL/GenBank/DDBJ databases">
        <title>Genome-scale phylogeny and comparative genomics of the fungal order Sordariales.</title>
        <authorList>
            <consortium name="Lawrence Berkeley National Laboratory"/>
            <person name="Hensen N."/>
            <person name="Bonometti L."/>
            <person name="Westerberg I."/>
            <person name="Brannstrom I.O."/>
            <person name="Guillou S."/>
            <person name="Cros-Aarteil S."/>
            <person name="Calhoun S."/>
            <person name="Haridas S."/>
            <person name="Kuo A."/>
            <person name="Mondo S."/>
            <person name="Pangilinan J."/>
            <person name="Riley R."/>
            <person name="Labutti K."/>
            <person name="Andreopoulos B."/>
            <person name="Lipzen A."/>
            <person name="Chen C."/>
            <person name="Yanf M."/>
            <person name="Daum C."/>
            <person name="Ng V."/>
            <person name="Clum A."/>
            <person name="Steindorff A."/>
            <person name="Ohm R."/>
            <person name="Martin F."/>
            <person name="Silar P."/>
            <person name="Natvig D."/>
            <person name="Lalanne C."/>
            <person name="Gautier V."/>
            <person name="Ament-Velasquez S.L."/>
            <person name="Kruys A."/>
            <person name="Hutchinson M.I."/>
            <person name="Powell A.J."/>
            <person name="Barry K."/>
            <person name="Miller A.N."/>
            <person name="Grigoriev I.V."/>
            <person name="Debuchy R."/>
            <person name="Gladieux P."/>
            <person name="Thoren M.H."/>
            <person name="Johannesson H."/>
        </authorList>
    </citation>
    <scope>NUCLEOTIDE SEQUENCE</scope>
    <source>
        <strain evidence="2">PSN4</strain>
    </source>
</reference>
<comment type="caution">
    <text evidence="2">The sequence shown here is derived from an EMBL/GenBank/DDBJ whole genome shotgun (WGS) entry which is preliminary data.</text>
</comment>
<proteinExistence type="predicted"/>